<reference evidence="1 2" key="1">
    <citation type="submission" date="2016-11" db="EMBL/GenBank/DDBJ databases">
        <authorList>
            <person name="Jaros S."/>
            <person name="Januszkiewicz K."/>
            <person name="Wedrychowicz H."/>
        </authorList>
    </citation>
    <scope>NUCLEOTIDE SEQUENCE [LARGE SCALE GENOMIC DNA]</scope>
    <source>
        <strain evidence="1 2">DSM 15212</strain>
    </source>
</reference>
<organism evidence="1 2">
    <name type="scientific">Paramaledivibacter caminithermalis (strain DSM 15212 / CIP 107654 / DViRD3)</name>
    <name type="common">Clostridium caminithermale</name>
    <dbReference type="NCBI Taxonomy" id="1121301"/>
    <lineage>
        <taxon>Bacteria</taxon>
        <taxon>Bacillati</taxon>
        <taxon>Bacillota</taxon>
        <taxon>Clostridia</taxon>
        <taxon>Peptostreptococcales</taxon>
        <taxon>Caminicellaceae</taxon>
        <taxon>Paramaledivibacter</taxon>
    </lineage>
</organism>
<protein>
    <submittedName>
        <fullName evidence="1">Uncharacterized protein</fullName>
    </submittedName>
</protein>
<dbReference type="OrthoDB" id="2083804at2"/>
<dbReference type="RefSeq" id="WP_073151866.1">
    <property type="nucleotide sequence ID" value="NZ_FRAG01000048.1"/>
</dbReference>
<dbReference type="STRING" id="1121301.SAMN02745912_03021"/>
<gene>
    <name evidence="1" type="ORF">SAMN02745912_03021</name>
</gene>
<accession>A0A1M6RMD4</accession>
<evidence type="ECO:0000313" key="1">
    <source>
        <dbReference type="EMBL" id="SHK33589.1"/>
    </source>
</evidence>
<sequence>MKEIRFTNNLGTESTIKSENISDKDIKQRLNDIVGNDKEIQNKIASNLAQGLELYAVKTTSVIVKETYKVDELKNENNIIESRLLTKNEVQEIISMNPQITSVKDINGHIELNKNSDNKYKKDEYNNLTLMLFVYKKTPTTSRQVQYYVETVANWDFPWYASTKERPAVGDDFIGFYWGGEMACEDMSISGIYNDKKTKISFREVDHNANRGQVWGFKDRKRLNASSQNSIHASGISGDITLYKRRKEKQDTEITVKYVHTYRDTSYSASISSGGVGFTVSPKKSQWPLSVTITGIQY</sequence>
<keyword evidence="2" id="KW-1185">Reference proteome</keyword>
<dbReference type="EMBL" id="FRAG01000048">
    <property type="protein sequence ID" value="SHK33589.1"/>
    <property type="molecule type" value="Genomic_DNA"/>
</dbReference>
<dbReference type="Proteomes" id="UP000184465">
    <property type="component" value="Unassembled WGS sequence"/>
</dbReference>
<dbReference type="AlphaFoldDB" id="A0A1M6RMD4"/>
<proteinExistence type="predicted"/>
<evidence type="ECO:0000313" key="2">
    <source>
        <dbReference type="Proteomes" id="UP000184465"/>
    </source>
</evidence>
<name>A0A1M6RMD4_PARC5</name>